<feature type="region of interest" description="Disordered" evidence="1">
    <location>
        <begin position="61"/>
        <end position="180"/>
    </location>
</feature>
<organism evidence="3 4">
    <name type="scientific">Mesosutterella faecium</name>
    <dbReference type="NCBI Taxonomy" id="2925194"/>
    <lineage>
        <taxon>Bacteria</taxon>
        <taxon>Pseudomonadati</taxon>
        <taxon>Pseudomonadota</taxon>
        <taxon>Betaproteobacteria</taxon>
        <taxon>Burkholderiales</taxon>
        <taxon>Sutterellaceae</taxon>
        <taxon>Mesosutterella</taxon>
    </lineage>
</organism>
<keyword evidence="2" id="KW-0812">Transmembrane</keyword>
<proteinExistence type="predicted"/>
<evidence type="ECO:0000256" key="2">
    <source>
        <dbReference type="SAM" id="Phobius"/>
    </source>
</evidence>
<gene>
    <name evidence="3" type="primary">tolA</name>
    <name evidence="3" type="ORF">MUN46_001375</name>
</gene>
<dbReference type="Pfam" id="PF13103">
    <property type="entry name" value="TonB_2"/>
    <property type="match status" value="1"/>
</dbReference>
<evidence type="ECO:0000256" key="1">
    <source>
        <dbReference type="SAM" id="MobiDB-lite"/>
    </source>
</evidence>
<keyword evidence="2" id="KW-0472">Membrane</keyword>
<keyword evidence="4" id="KW-1185">Reference proteome</keyword>
<feature type="transmembrane region" description="Helical" evidence="2">
    <location>
        <begin position="25"/>
        <end position="46"/>
    </location>
</feature>
<protein>
    <submittedName>
        <fullName evidence="3">Cell envelope integrity protein TolA</fullName>
    </submittedName>
</protein>
<name>A0ABT7IL11_9BURK</name>
<evidence type="ECO:0000313" key="3">
    <source>
        <dbReference type="EMBL" id="MDL2058608.1"/>
    </source>
</evidence>
<accession>A0ABT7IL11</accession>
<feature type="compositionally biased region" description="Low complexity" evidence="1">
    <location>
        <begin position="94"/>
        <end position="110"/>
    </location>
</feature>
<feature type="compositionally biased region" description="Basic and acidic residues" evidence="1">
    <location>
        <begin position="111"/>
        <end position="180"/>
    </location>
</feature>
<reference evidence="3" key="1">
    <citation type="submission" date="2023-03" db="EMBL/GenBank/DDBJ databases">
        <title>Mesosutterella sp. nov. isolated from porcine feces.</title>
        <authorList>
            <person name="Yu S."/>
        </authorList>
    </citation>
    <scope>NUCLEOTIDE SEQUENCE</scope>
    <source>
        <strain evidence="3">AGMB02718</strain>
    </source>
</reference>
<dbReference type="InterPro" id="IPR014161">
    <property type="entry name" value="Tol-Pal_TolA"/>
</dbReference>
<sequence length="343" mass="37175">MKEKRTRPLSWTPESEARRRDFRRALVCAVGVHALLFVALFFAFQWKTQDEDVMVELWAETPTTGTSPNGGPSVEPPPAPSPAPEPAPAPSPAPREQSAPAAKPQPQPQKDLAEERRKADIVQAEERRRQEKLKEKQLQEQKRQQELQKKADEAKKAAEAKRRAAEDAKKAAEAKRRAAEEAQKAAQAQAAAQAKAAAQVRAQEAARMAAARVRSQELARTMGGAASSRSAGTPTGDRTAQFQNLSGSARAGFIAKVRACIRPNIIFSVPSGVRRGQHQAVYRVRLMPSGDQIGSPQKLKASGLAGYDAAVERAIAKCSRFPSVPGVVMPGEVSLTFDPVDVR</sequence>
<keyword evidence="2" id="KW-1133">Transmembrane helix</keyword>
<feature type="compositionally biased region" description="Polar residues" evidence="1">
    <location>
        <begin position="227"/>
        <end position="240"/>
    </location>
</feature>
<comment type="caution">
    <text evidence="3">The sequence shown here is derived from an EMBL/GenBank/DDBJ whole genome shotgun (WGS) entry which is preliminary data.</text>
</comment>
<evidence type="ECO:0000313" key="4">
    <source>
        <dbReference type="Proteomes" id="UP001165481"/>
    </source>
</evidence>
<feature type="region of interest" description="Disordered" evidence="1">
    <location>
        <begin position="219"/>
        <end position="240"/>
    </location>
</feature>
<feature type="compositionally biased region" description="Pro residues" evidence="1">
    <location>
        <begin position="74"/>
        <end position="93"/>
    </location>
</feature>
<dbReference type="EMBL" id="JAKZJU020000001">
    <property type="protein sequence ID" value="MDL2058608.1"/>
    <property type="molecule type" value="Genomic_DNA"/>
</dbReference>
<dbReference type="Proteomes" id="UP001165481">
    <property type="component" value="Unassembled WGS sequence"/>
</dbReference>
<dbReference type="Gene3D" id="3.30.1150.10">
    <property type="match status" value="1"/>
</dbReference>
<feature type="compositionally biased region" description="Low complexity" evidence="1">
    <location>
        <begin position="61"/>
        <end position="73"/>
    </location>
</feature>
<dbReference type="RefSeq" id="WP_243375823.1">
    <property type="nucleotide sequence ID" value="NZ_JAKZJU020000001.1"/>
</dbReference>
<dbReference type="NCBIfam" id="TIGR02794">
    <property type="entry name" value="tolA_full"/>
    <property type="match status" value="1"/>
</dbReference>